<sequence length="50" mass="5639">MELSLICAAPFKHKGFILSHVLSDTTAVHNLTLSFQGEKVNPCFHHFMHC</sequence>
<protein>
    <submittedName>
        <fullName evidence="1">Uncharacterized protein</fullName>
    </submittedName>
</protein>
<organism evidence="1">
    <name type="scientific">Arundo donax</name>
    <name type="common">Giant reed</name>
    <name type="synonym">Donax arundinaceus</name>
    <dbReference type="NCBI Taxonomy" id="35708"/>
    <lineage>
        <taxon>Eukaryota</taxon>
        <taxon>Viridiplantae</taxon>
        <taxon>Streptophyta</taxon>
        <taxon>Embryophyta</taxon>
        <taxon>Tracheophyta</taxon>
        <taxon>Spermatophyta</taxon>
        <taxon>Magnoliopsida</taxon>
        <taxon>Liliopsida</taxon>
        <taxon>Poales</taxon>
        <taxon>Poaceae</taxon>
        <taxon>PACMAD clade</taxon>
        <taxon>Arundinoideae</taxon>
        <taxon>Arundineae</taxon>
        <taxon>Arundo</taxon>
    </lineage>
</organism>
<reference evidence="1" key="2">
    <citation type="journal article" date="2015" name="Data Brief">
        <title>Shoot transcriptome of the giant reed, Arundo donax.</title>
        <authorList>
            <person name="Barrero R.A."/>
            <person name="Guerrero F.D."/>
            <person name="Moolhuijzen P."/>
            <person name="Goolsby J.A."/>
            <person name="Tidwell J."/>
            <person name="Bellgard S.E."/>
            <person name="Bellgard M.I."/>
        </authorList>
    </citation>
    <scope>NUCLEOTIDE SEQUENCE</scope>
    <source>
        <tissue evidence="1">Shoot tissue taken approximately 20 cm above the soil surface</tissue>
    </source>
</reference>
<proteinExistence type="predicted"/>
<reference evidence="1" key="1">
    <citation type="submission" date="2014-09" db="EMBL/GenBank/DDBJ databases">
        <authorList>
            <person name="Magalhaes I.L.F."/>
            <person name="Oliveira U."/>
            <person name="Santos F.R."/>
            <person name="Vidigal T.H.D.A."/>
            <person name="Brescovit A.D."/>
            <person name="Santos A.J."/>
        </authorList>
    </citation>
    <scope>NUCLEOTIDE SEQUENCE</scope>
    <source>
        <tissue evidence="1">Shoot tissue taken approximately 20 cm above the soil surface</tissue>
    </source>
</reference>
<dbReference type="AlphaFoldDB" id="A0A0A9EFB3"/>
<name>A0A0A9EFB3_ARUDO</name>
<accession>A0A0A9EFB3</accession>
<dbReference type="EMBL" id="GBRH01201345">
    <property type="protein sequence ID" value="JAD96550.1"/>
    <property type="molecule type" value="Transcribed_RNA"/>
</dbReference>
<evidence type="ECO:0000313" key="1">
    <source>
        <dbReference type="EMBL" id="JAD96550.1"/>
    </source>
</evidence>